<dbReference type="AlphaFoldDB" id="A0A409XBS8"/>
<dbReference type="EMBL" id="NHYD01002129">
    <property type="protein sequence ID" value="PPQ88239.1"/>
    <property type="molecule type" value="Genomic_DNA"/>
</dbReference>
<sequence length="356" mass="38133">MIHKAVVLKEQQTGDPILIDKELASQATSKTYPDSLDDVLITRQSWHMAMNAVDQLSMLKSLPISLQKWTWGAEIMPTNLMALVADLSTQKLPHSGYSHSLPEGCIHRWEWSSDPMHPTELSVASGNGAKTANSAAIPSIPDLIGPFPTIHHTTWQNTDSIAQVNHTVCSHSVPIVMALMGPMAEVLLAPVMETLLAPMKEPTTVLIDHISRIRIQATSVPNLDFVASASEAAAVWNTSSGSSNNSLNLHLRVSPTTMPSTHLSHSMAAQAAALWLHNSSDNELSTNEAEEASQVDAADFAAAWVISSDDNLASDEADPDNAHSVESNNPANSLENLHIGRFIGALASAAIVTISS</sequence>
<accession>A0A409XBS8</accession>
<evidence type="ECO:0000313" key="1">
    <source>
        <dbReference type="EMBL" id="PPQ88239.1"/>
    </source>
</evidence>
<evidence type="ECO:0000313" key="2">
    <source>
        <dbReference type="Proteomes" id="UP000283269"/>
    </source>
</evidence>
<protein>
    <submittedName>
        <fullName evidence="1">Uncharacterized protein</fullName>
    </submittedName>
</protein>
<proteinExistence type="predicted"/>
<dbReference type="InParanoid" id="A0A409XBS8"/>
<organism evidence="1 2">
    <name type="scientific">Psilocybe cyanescens</name>
    <dbReference type="NCBI Taxonomy" id="93625"/>
    <lineage>
        <taxon>Eukaryota</taxon>
        <taxon>Fungi</taxon>
        <taxon>Dikarya</taxon>
        <taxon>Basidiomycota</taxon>
        <taxon>Agaricomycotina</taxon>
        <taxon>Agaricomycetes</taxon>
        <taxon>Agaricomycetidae</taxon>
        <taxon>Agaricales</taxon>
        <taxon>Agaricineae</taxon>
        <taxon>Strophariaceae</taxon>
        <taxon>Psilocybe</taxon>
    </lineage>
</organism>
<gene>
    <name evidence="1" type="ORF">CVT25_005290</name>
</gene>
<name>A0A409XBS8_PSICY</name>
<dbReference type="Proteomes" id="UP000283269">
    <property type="component" value="Unassembled WGS sequence"/>
</dbReference>
<keyword evidence="2" id="KW-1185">Reference proteome</keyword>
<comment type="caution">
    <text evidence="1">The sequence shown here is derived from an EMBL/GenBank/DDBJ whole genome shotgun (WGS) entry which is preliminary data.</text>
</comment>
<reference evidence="1 2" key="1">
    <citation type="journal article" date="2018" name="Evol. Lett.">
        <title>Horizontal gene cluster transfer increased hallucinogenic mushroom diversity.</title>
        <authorList>
            <person name="Reynolds H.T."/>
            <person name="Vijayakumar V."/>
            <person name="Gluck-Thaler E."/>
            <person name="Korotkin H.B."/>
            <person name="Matheny P.B."/>
            <person name="Slot J.C."/>
        </authorList>
    </citation>
    <scope>NUCLEOTIDE SEQUENCE [LARGE SCALE GENOMIC DNA]</scope>
    <source>
        <strain evidence="1 2">2631</strain>
    </source>
</reference>